<dbReference type="Pfam" id="PF00059">
    <property type="entry name" value="Lectin_C"/>
    <property type="match status" value="2"/>
</dbReference>
<evidence type="ECO:0000256" key="4">
    <source>
        <dbReference type="ARBA" id="ARBA00023180"/>
    </source>
</evidence>
<dbReference type="AlphaFoldDB" id="A0A6F9DLS3"/>
<dbReference type="InterPro" id="IPR019791">
    <property type="entry name" value="Haem_peroxidase_animal"/>
</dbReference>
<dbReference type="GO" id="GO:0046872">
    <property type="term" value="F:metal ion binding"/>
    <property type="evidence" value="ECO:0007669"/>
    <property type="project" value="UniProtKB-KW"/>
</dbReference>
<feature type="chain" id="PRO_5026101660" evidence="6">
    <location>
        <begin position="20"/>
        <end position="1068"/>
    </location>
</feature>
<dbReference type="Pfam" id="PF13330">
    <property type="entry name" value="Mucin2_WxxW"/>
    <property type="match status" value="1"/>
</dbReference>
<organism evidence="8">
    <name type="scientific">Phallusia mammillata</name>
    <dbReference type="NCBI Taxonomy" id="59560"/>
    <lineage>
        <taxon>Eukaryota</taxon>
        <taxon>Metazoa</taxon>
        <taxon>Chordata</taxon>
        <taxon>Tunicata</taxon>
        <taxon>Ascidiacea</taxon>
        <taxon>Phlebobranchia</taxon>
        <taxon>Ascidiidae</taxon>
        <taxon>Phallusia</taxon>
    </lineage>
</organism>
<dbReference type="PRINTS" id="PR00457">
    <property type="entry name" value="ANPEROXIDASE"/>
</dbReference>
<dbReference type="GO" id="GO:0006979">
    <property type="term" value="P:response to oxidative stress"/>
    <property type="evidence" value="ECO:0007669"/>
    <property type="project" value="InterPro"/>
</dbReference>
<proteinExistence type="evidence at transcript level"/>
<dbReference type="CDD" id="cd00037">
    <property type="entry name" value="CLECT"/>
    <property type="match status" value="2"/>
</dbReference>
<evidence type="ECO:0000259" key="7">
    <source>
        <dbReference type="PROSITE" id="PS50041"/>
    </source>
</evidence>
<dbReference type="Pfam" id="PF03098">
    <property type="entry name" value="An_peroxidase"/>
    <property type="match status" value="1"/>
</dbReference>
<dbReference type="InterPro" id="IPR010255">
    <property type="entry name" value="Haem_peroxidase_sf"/>
</dbReference>
<dbReference type="CDD" id="cd09823">
    <property type="entry name" value="peroxinectin_like"/>
    <property type="match status" value="1"/>
</dbReference>
<dbReference type="EMBL" id="LR788074">
    <property type="protein sequence ID" value="CAB3263936.1"/>
    <property type="molecule type" value="mRNA"/>
</dbReference>
<keyword evidence="5" id="KW-0479">Metal-binding</keyword>
<keyword evidence="5" id="KW-0349">Heme</keyword>
<keyword evidence="5" id="KW-0408">Iron</keyword>
<keyword evidence="4" id="KW-0325">Glycoprotein</keyword>
<gene>
    <name evidence="8" type="primary">Mpo</name>
</gene>
<dbReference type="InterPro" id="IPR037120">
    <property type="entry name" value="Haem_peroxidase_sf_animal"/>
</dbReference>
<feature type="signal peptide" evidence="6">
    <location>
        <begin position="1"/>
        <end position="19"/>
    </location>
</feature>
<dbReference type="InterPro" id="IPR025155">
    <property type="entry name" value="WxxW_domain"/>
</dbReference>
<dbReference type="SMART" id="SM00034">
    <property type="entry name" value="CLECT"/>
    <property type="match status" value="2"/>
</dbReference>
<reference evidence="8" key="1">
    <citation type="submission" date="2020-04" db="EMBL/GenBank/DDBJ databases">
        <authorList>
            <person name="Neveu A P."/>
        </authorList>
    </citation>
    <scope>NUCLEOTIDE SEQUENCE</scope>
    <source>
        <tissue evidence="8">Whole embryo</tissue>
    </source>
</reference>
<dbReference type="Gene3D" id="3.10.100.10">
    <property type="entry name" value="Mannose-Binding Protein A, subunit A"/>
    <property type="match status" value="2"/>
</dbReference>
<name>A0A6F9DLS3_9ASCI</name>
<keyword evidence="8" id="KW-0575">Peroxidase</keyword>
<accession>A0A6F9DLS3</accession>
<evidence type="ECO:0000256" key="1">
    <source>
        <dbReference type="ARBA" id="ARBA00004613"/>
    </source>
</evidence>
<dbReference type="GO" id="GO:0005576">
    <property type="term" value="C:extracellular region"/>
    <property type="evidence" value="ECO:0007669"/>
    <property type="project" value="UniProtKB-SubCell"/>
</dbReference>
<dbReference type="SUPFAM" id="SSF48113">
    <property type="entry name" value="Heme-dependent peroxidases"/>
    <property type="match status" value="1"/>
</dbReference>
<keyword evidence="3 6" id="KW-0732">Signal</keyword>
<dbReference type="InterPro" id="IPR001304">
    <property type="entry name" value="C-type_lectin-like"/>
</dbReference>
<dbReference type="GO" id="GO:0020037">
    <property type="term" value="F:heme binding"/>
    <property type="evidence" value="ECO:0007669"/>
    <property type="project" value="InterPro"/>
</dbReference>
<feature type="binding site" description="axial binding residue" evidence="5">
    <location>
        <position position="632"/>
    </location>
    <ligand>
        <name>heme b</name>
        <dbReference type="ChEBI" id="CHEBI:60344"/>
    </ligand>
    <ligandPart>
        <name>Fe</name>
        <dbReference type="ChEBI" id="CHEBI:18248"/>
    </ligandPart>
</feature>
<dbReference type="InterPro" id="IPR016186">
    <property type="entry name" value="C-type_lectin-like/link_sf"/>
</dbReference>
<comment type="subcellular location">
    <subcellularLocation>
        <location evidence="1">Secreted</location>
    </subcellularLocation>
</comment>
<dbReference type="Gene3D" id="1.10.640.10">
    <property type="entry name" value="Haem peroxidase domain superfamily, animal type"/>
    <property type="match status" value="1"/>
</dbReference>
<evidence type="ECO:0000313" key="8">
    <source>
        <dbReference type="EMBL" id="CAB3263936.1"/>
    </source>
</evidence>
<feature type="domain" description="C-type lectin" evidence="7">
    <location>
        <begin position="165"/>
        <end position="284"/>
    </location>
</feature>
<dbReference type="InterPro" id="IPR016187">
    <property type="entry name" value="CTDL_fold"/>
</dbReference>
<dbReference type="FunFam" id="1.10.640.10:FF:000003">
    <property type="entry name" value="chorion peroxidase"/>
    <property type="match status" value="1"/>
</dbReference>
<dbReference type="PROSITE" id="PS50041">
    <property type="entry name" value="C_TYPE_LECTIN_2"/>
    <property type="match status" value="2"/>
</dbReference>
<protein>
    <submittedName>
        <fullName evidence="8">Myeloperoxidase</fullName>
    </submittedName>
</protein>
<evidence type="ECO:0000256" key="2">
    <source>
        <dbReference type="ARBA" id="ARBA00022525"/>
    </source>
</evidence>
<evidence type="ECO:0000256" key="5">
    <source>
        <dbReference type="PIRSR" id="PIRSR619791-2"/>
    </source>
</evidence>
<dbReference type="PANTHER" id="PTHR11475:SF4">
    <property type="entry name" value="CHORION PEROXIDASE"/>
    <property type="match status" value="1"/>
</dbReference>
<dbReference type="SUPFAM" id="SSF56436">
    <property type="entry name" value="C-type lectin-like"/>
    <property type="match status" value="2"/>
</dbReference>
<evidence type="ECO:0000256" key="3">
    <source>
        <dbReference type="ARBA" id="ARBA00022729"/>
    </source>
</evidence>
<dbReference type="PANTHER" id="PTHR11475">
    <property type="entry name" value="OXIDASE/PEROXIDASE"/>
    <property type="match status" value="1"/>
</dbReference>
<dbReference type="PROSITE" id="PS50292">
    <property type="entry name" value="PEROXIDASE_3"/>
    <property type="match status" value="1"/>
</dbReference>
<sequence>MKPLLLIVASLALWTTSDALMKRGWVDCNNGYQYSLTQVKLNYELARKECQGWNGDLAHFGVRDEVAFKKLKEEFSDGDLWIGLDDRKQEDKYVWNDGLSIGQAWSNFWHTGEPNNHGNTDCVTMGSRPQAHSARLLKAESCENEHFGLCELKIGTPPNFPHRSKDGKSYALLSSEMKFSAAKLICESWNGHLATELILDTKVARFVADRVVGKNAENEQLWVGLDDIQTEGTFMFHTAGNQPSVPRHVSNLPNSLRKDCLAFRPVTRTFALRKCTEKHMFLCERKRISKADFMPAKCYDEANCDHLEYATIDGSCNNGLDSQRGKANRAFKRILPAAYDNQQDIPRGHSSLPSARDVSIMLRESEEPKSTTMSNYMPAWGQFLAHDIARTEGSEVADLDCSDCGTTAEECFNILVSSTDPMNNMGGIECIELKRSARTVDKNCQNKTREQNNLESAYIDASNVYGSTTSHADALRATEPGQMLTGSETTPISVSLPRETQVSSDVPMDCPAIHKPADQPCFAAGDPRINEQPPLSINHLVWIRKHNLMAKELADQNPHWDSDKIYQTTRKIIGAIIQQITYNEFLPAALGPTVMKRYGLELTKHDFWYGYNPIYDATIDNSFTTAAFRFGHTLVHGTPSLRNPHYAAVGDMPLEGNFFSTEPIVKNDATGEIIRGMNEDPASKYDLQLAEALTDQLFTTDPAKFGSDLMAVNIQRGRDHGIPSYLAHRRFCGLSSNLQDIPSDVRSKFNSIYSDPEEIDLFPAGIAETPLQGATVGPTFACLLAYQFRDLKRGDSHWFENGGIENRFTKRQMRSIKKVTLAHILCGISPTMSTIQRRVMKLSNNDTNPRVSCGDLEPLDLYTPWQDEALPSDDDLDEETEWTLWIPIAHYNRNDLPLDPLPELHRIARTYRPDDVCEMPTGTETRKVNGHFQARFSCPLGSISGTDFPPTDALQVYWTDWTDQDKPRRPAYDDDETLPGSGSCLKPVAIQAQTTNGIPARESGDVFEAFSAKDGLLCRGIHQSSAGKQSFHLCRKVAPFFIHTKTKKAQFQQIHHVFCTLFAVGFKQ</sequence>
<feature type="domain" description="C-type lectin" evidence="7">
    <location>
        <begin position="29"/>
        <end position="151"/>
    </location>
</feature>
<evidence type="ECO:0000256" key="6">
    <source>
        <dbReference type="SAM" id="SignalP"/>
    </source>
</evidence>
<keyword evidence="8" id="KW-0560">Oxidoreductase</keyword>
<dbReference type="GO" id="GO:0004601">
    <property type="term" value="F:peroxidase activity"/>
    <property type="evidence" value="ECO:0007669"/>
    <property type="project" value="UniProtKB-KW"/>
</dbReference>
<keyword evidence="2" id="KW-0964">Secreted</keyword>